<accession>A0A9P8SYV4</accession>
<proteinExistence type="predicted"/>
<reference evidence="2" key="1">
    <citation type="journal article" date="2021" name="Open Biol.">
        <title>Shared evolutionary footprints suggest mitochondrial oxidative damage underlies multiple complex I losses in fungi.</title>
        <authorList>
            <person name="Schikora-Tamarit M.A."/>
            <person name="Marcet-Houben M."/>
            <person name="Nosek J."/>
            <person name="Gabaldon T."/>
        </authorList>
    </citation>
    <scope>NUCLEOTIDE SEQUENCE</scope>
    <source>
        <strain evidence="2">NCAIM Y.01608</strain>
    </source>
</reference>
<organism evidence="2 3">
    <name type="scientific">Ogataea polymorpha</name>
    <dbReference type="NCBI Taxonomy" id="460523"/>
    <lineage>
        <taxon>Eukaryota</taxon>
        <taxon>Fungi</taxon>
        <taxon>Dikarya</taxon>
        <taxon>Ascomycota</taxon>
        <taxon>Saccharomycotina</taxon>
        <taxon>Pichiomycetes</taxon>
        <taxon>Pichiales</taxon>
        <taxon>Pichiaceae</taxon>
        <taxon>Ogataea</taxon>
    </lineage>
</organism>
<evidence type="ECO:0000313" key="2">
    <source>
        <dbReference type="EMBL" id="KAH3658881.1"/>
    </source>
</evidence>
<comment type="caution">
    <text evidence="2">The sequence shown here is derived from an EMBL/GenBank/DDBJ whole genome shotgun (WGS) entry which is preliminary data.</text>
</comment>
<evidence type="ECO:0000256" key="1">
    <source>
        <dbReference type="SAM" id="MobiDB-lite"/>
    </source>
</evidence>
<keyword evidence="3" id="KW-1185">Reference proteome</keyword>
<sequence length="370" mass="40911">MGIHLFRSVKDISTQDLALLHLLEDLRQLGKTGNLEWRTDKASGEEVHGLGSVLSVTNIRSLDLDGLDDVLKDRRFANSAGWKTNQNNLTEGSHVLTRLGDSSWRHRHVDDTVWTAIGDLLDGRHNVLLLGEVDVEFGTELLDELALLLTTVNTQNSQTHGDSVLNGKRTQSTGGTGNSNNLTWTQSSSLQGLVNSHTSTQNWSNSSEVSSWRQLSGLDSVSSGVLLERTVVCVTGKVGVRTVWFGTLLTELTTHTRAVQPFDTGQVADLEVFNVLTLGNDNTGTLVTTHKWEFDRQWPVTLPGVQVGVAHTRVLDVDQNLVWLWLWNWDLLVLNWTAVGFKNTSHLGLWDGWSRGSGVSEDLLDYSRLG</sequence>
<evidence type="ECO:0000313" key="3">
    <source>
        <dbReference type="Proteomes" id="UP000788993"/>
    </source>
</evidence>
<feature type="compositionally biased region" description="Polar residues" evidence="1">
    <location>
        <begin position="168"/>
        <end position="182"/>
    </location>
</feature>
<gene>
    <name evidence="2" type="ORF">OGATHE_006607</name>
</gene>
<dbReference type="AntiFam" id="ANF00156">
    <property type="entry name" value="Shadow ORF (opposite yahK)"/>
</dbReference>
<dbReference type="Proteomes" id="UP000788993">
    <property type="component" value="Unassembled WGS sequence"/>
</dbReference>
<name>A0A9P8SYV4_9ASCO</name>
<protein>
    <submittedName>
        <fullName evidence="2">Uncharacterized protein</fullName>
    </submittedName>
</protein>
<dbReference type="AlphaFoldDB" id="A0A9P8SYV4"/>
<feature type="region of interest" description="Disordered" evidence="1">
    <location>
        <begin position="157"/>
        <end position="182"/>
    </location>
</feature>
<dbReference type="EMBL" id="JAEUBD010001571">
    <property type="protein sequence ID" value="KAH3658881.1"/>
    <property type="molecule type" value="Genomic_DNA"/>
</dbReference>
<reference evidence="2" key="2">
    <citation type="submission" date="2021-01" db="EMBL/GenBank/DDBJ databases">
        <authorList>
            <person name="Schikora-Tamarit M.A."/>
        </authorList>
    </citation>
    <scope>NUCLEOTIDE SEQUENCE</scope>
    <source>
        <strain evidence="2">NCAIM Y.01608</strain>
    </source>
</reference>